<evidence type="ECO:0000256" key="6">
    <source>
        <dbReference type="ARBA" id="ARBA00022840"/>
    </source>
</evidence>
<dbReference type="SMART" id="SM00220">
    <property type="entry name" value="S_TKc"/>
    <property type="match status" value="1"/>
</dbReference>
<feature type="compositionally biased region" description="Low complexity" evidence="9">
    <location>
        <begin position="763"/>
        <end position="779"/>
    </location>
</feature>
<dbReference type="Pfam" id="PF00069">
    <property type="entry name" value="Pkinase"/>
    <property type="match status" value="1"/>
</dbReference>
<keyword evidence="5" id="KW-0418">Kinase</keyword>
<accession>A0ABY7CZI1</accession>
<feature type="compositionally biased region" description="Polar residues" evidence="9">
    <location>
        <begin position="548"/>
        <end position="570"/>
    </location>
</feature>
<feature type="compositionally biased region" description="Low complexity" evidence="9">
    <location>
        <begin position="850"/>
        <end position="873"/>
    </location>
</feature>
<dbReference type="EMBL" id="CP110430">
    <property type="protein sequence ID" value="WAQ89195.1"/>
    <property type="molecule type" value="Genomic_DNA"/>
</dbReference>
<evidence type="ECO:0000256" key="9">
    <source>
        <dbReference type="SAM" id="MobiDB-lite"/>
    </source>
</evidence>
<evidence type="ECO:0000259" key="10">
    <source>
        <dbReference type="PROSITE" id="PS50011"/>
    </source>
</evidence>
<feature type="compositionally biased region" description="Low complexity" evidence="9">
    <location>
        <begin position="889"/>
        <end position="907"/>
    </location>
</feature>
<dbReference type="PANTHER" id="PTHR22967">
    <property type="entry name" value="SERINE/THREONINE PROTEIN KINASE"/>
    <property type="match status" value="1"/>
</dbReference>
<evidence type="ECO:0000256" key="8">
    <source>
        <dbReference type="ARBA" id="ARBA00048679"/>
    </source>
</evidence>
<comment type="catalytic activity">
    <reaction evidence="8">
        <text>L-seryl-[protein] + ATP = O-phospho-L-seryl-[protein] + ADP + H(+)</text>
        <dbReference type="Rhea" id="RHEA:17989"/>
        <dbReference type="Rhea" id="RHEA-COMP:9863"/>
        <dbReference type="Rhea" id="RHEA-COMP:11604"/>
        <dbReference type="ChEBI" id="CHEBI:15378"/>
        <dbReference type="ChEBI" id="CHEBI:29999"/>
        <dbReference type="ChEBI" id="CHEBI:30616"/>
        <dbReference type="ChEBI" id="CHEBI:83421"/>
        <dbReference type="ChEBI" id="CHEBI:456216"/>
        <dbReference type="EC" id="2.7.11.1"/>
    </reaction>
</comment>
<dbReference type="PROSITE" id="PS50011">
    <property type="entry name" value="PROTEIN_KINASE_DOM"/>
    <property type="match status" value="1"/>
</dbReference>
<dbReference type="RefSeq" id="XP_053024750.1">
    <property type="nucleotide sequence ID" value="XM_053160813.1"/>
</dbReference>
<feature type="compositionally biased region" description="Basic and acidic residues" evidence="9">
    <location>
        <begin position="1007"/>
        <end position="1018"/>
    </location>
</feature>
<evidence type="ECO:0000256" key="5">
    <source>
        <dbReference type="ARBA" id="ARBA00022777"/>
    </source>
</evidence>
<dbReference type="PANTHER" id="PTHR22967:SF57">
    <property type="entry name" value="AUXILIN, ISOFORM A-RELATED"/>
    <property type="match status" value="1"/>
</dbReference>
<dbReference type="Proteomes" id="UP001164743">
    <property type="component" value="Chromosome 10A"/>
</dbReference>
<keyword evidence="4" id="KW-0547">Nucleotide-binding</keyword>
<keyword evidence="2" id="KW-0723">Serine/threonine-protein kinase</keyword>
<dbReference type="SUPFAM" id="SSF56112">
    <property type="entry name" value="Protein kinase-like (PK-like)"/>
    <property type="match status" value="1"/>
</dbReference>
<gene>
    <name evidence="11" type="ORF">PtA15_10A619</name>
</gene>
<dbReference type="PROSITE" id="PS00108">
    <property type="entry name" value="PROTEIN_KINASE_ST"/>
    <property type="match status" value="1"/>
</dbReference>
<organism evidence="11 12">
    <name type="scientific">Puccinia triticina</name>
    <dbReference type="NCBI Taxonomy" id="208348"/>
    <lineage>
        <taxon>Eukaryota</taxon>
        <taxon>Fungi</taxon>
        <taxon>Dikarya</taxon>
        <taxon>Basidiomycota</taxon>
        <taxon>Pucciniomycotina</taxon>
        <taxon>Pucciniomycetes</taxon>
        <taxon>Pucciniales</taxon>
        <taxon>Pucciniaceae</taxon>
        <taxon>Puccinia</taxon>
    </lineage>
</organism>
<evidence type="ECO:0000313" key="12">
    <source>
        <dbReference type="Proteomes" id="UP001164743"/>
    </source>
</evidence>
<evidence type="ECO:0000256" key="7">
    <source>
        <dbReference type="ARBA" id="ARBA00047899"/>
    </source>
</evidence>
<protein>
    <recommendedName>
        <fullName evidence="1">non-specific serine/threonine protein kinase</fullName>
        <ecNumber evidence="1">2.7.11.1</ecNumber>
    </recommendedName>
</protein>
<sequence>MNTDGSAARLQPGTRVQVGKYVVQVDQFLSEGGFAHVYVVSLLAPASVPGFPPAQNRFVLKRMAVPDKPALGEVRREVDVMKQLRPHKHIVCFIEASASSIPHTPAYEIFILMEWCPGGGIIDLLNSRLQNRLTESEILKIFSDTVAAVAHMHSQNPVLIHRDLKVENILLAAPNLYKLCDFGSTTTPAPRPPQSSAEIRALEADLNKHTTLQYRAPEMVDVWSRKGVTEKADIWALGVFLYKLCYYTTPFEANGPLAIVNVQYQIPSYPAYSNSIKYLIGTMLQELPQSRPDIWEVHDHVCRLRGVPPHLRRPSRKQSLSHIPPQLSVLPEPATNTLDAPDGLDSIFSAAPPSAAVSTKEADAVVPMRRGRPAVKSKPGLNNGEPFFNPVHQPAPAATTGFPAKKHSPPEESDLFAREAAAGFGDAFLSSPSPQITAFKPVAGAAQRPALGGNPSPSLSGSRSHMSLKPSAAAPTPMVRRDSKPATSSAAFEDLVPLIKKPTPKTLNEMRSGLGLVASTSTGPSMASGKSKVSANSFTSKPGLLPQEPTSMSISSGTLSQKTGPQTLPSSRIHEPTSGYRKISITQRTGPAVSSKPSLSEWLRKDQPALVSRSTQTSPSLISHWINELTEARAVNVLNSPRKSTSDHQAGGEALARRQHQASSVLPQNNVSRGDQRNPLEKSPSSSGSSDEQQAPEDAAGRSVYRGPPGPPARKPSLKASSWGTSPGGDPAQIGGSSATASDGKTDGLGRKPSLKPASWENSAADPAQSAGPSSASGGHIIPTRKPSLKSSSWENSAGDPALAASGGQINPTRKPSLKPSSWENSVADPVQTGGPSPASGGKISLAAEAPQTSGAGPASPPSSADELSSSEAMTEEDEEVRLRRRAAIAKFAPAAAVGPPGPSSASSDRDPFSSRAGSRPVGPAPAPAEKPAAARRTVGPPLRAPKPQSLKSQAAITSLVSRYETLGLSAPGGSELATSEASLPAPAGRRLSSFKPNPSAVPPAEKAPRLAADKDAGAAKTNPPIPPRHIPLNALGPGLPATRPRDVFPDAADVEPIFTSVNDLKSKWESGAVRPAAPAARPPRTDYGQT</sequence>
<feature type="compositionally biased region" description="Polar residues" evidence="9">
    <location>
        <begin position="661"/>
        <end position="673"/>
    </location>
</feature>
<keyword evidence="3" id="KW-0808">Transferase</keyword>
<feature type="region of interest" description="Disordered" evidence="9">
    <location>
        <begin position="372"/>
        <end position="412"/>
    </location>
</feature>
<feature type="region of interest" description="Disordered" evidence="9">
    <location>
        <begin position="516"/>
        <end position="601"/>
    </location>
</feature>
<dbReference type="InterPro" id="IPR011009">
    <property type="entry name" value="Kinase-like_dom_sf"/>
</dbReference>
<feature type="compositionally biased region" description="Low complexity" evidence="9">
    <location>
        <begin position="449"/>
        <end position="468"/>
    </location>
</feature>
<evidence type="ECO:0000256" key="4">
    <source>
        <dbReference type="ARBA" id="ARBA00022741"/>
    </source>
</evidence>
<evidence type="ECO:0000256" key="2">
    <source>
        <dbReference type="ARBA" id="ARBA00022527"/>
    </source>
</evidence>
<dbReference type="InterPro" id="IPR000719">
    <property type="entry name" value="Prot_kinase_dom"/>
</dbReference>
<name>A0ABY7CZI1_9BASI</name>
<proteinExistence type="predicted"/>
<keyword evidence="12" id="KW-1185">Reference proteome</keyword>
<evidence type="ECO:0000256" key="3">
    <source>
        <dbReference type="ARBA" id="ARBA00022679"/>
    </source>
</evidence>
<comment type="catalytic activity">
    <reaction evidence="7">
        <text>L-threonyl-[protein] + ATP = O-phospho-L-threonyl-[protein] + ADP + H(+)</text>
        <dbReference type="Rhea" id="RHEA:46608"/>
        <dbReference type="Rhea" id="RHEA-COMP:11060"/>
        <dbReference type="Rhea" id="RHEA-COMP:11605"/>
        <dbReference type="ChEBI" id="CHEBI:15378"/>
        <dbReference type="ChEBI" id="CHEBI:30013"/>
        <dbReference type="ChEBI" id="CHEBI:30616"/>
        <dbReference type="ChEBI" id="CHEBI:61977"/>
        <dbReference type="ChEBI" id="CHEBI:456216"/>
        <dbReference type="EC" id="2.7.11.1"/>
    </reaction>
</comment>
<feature type="region of interest" description="Disordered" evidence="9">
    <location>
        <begin position="447"/>
        <end position="489"/>
    </location>
</feature>
<dbReference type="GeneID" id="77801708"/>
<feature type="region of interest" description="Disordered" evidence="9">
    <location>
        <begin position="1070"/>
        <end position="1091"/>
    </location>
</feature>
<feature type="compositionally biased region" description="Polar residues" evidence="9">
    <location>
        <begin position="531"/>
        <end position="540"/>
    </location>
</feature>
<feature type="region of interest" description="Disordered" evidence="9">
    <location>
        <begin position="969"/>
        <end position="1048"/>
    </location>
</feature>
<dbReference type="Gene3D" id="1.10.510.10">
    <property type="entry name" value="Transferase(Phosphotransferase) domain 1"/>
    <property type="match status" value="1"/>
</dbReference>
<dbReference type="InterPro" id="IPR008271">
    <property type="entry name" value="Ser/Thr_kinase_AS"/>
</dbReference>
<dbReference type="EC" id="2.7.11.1" evidence="1"/>
<reference evidence="11" key="1">
    <citation type="submission" date="2022-10" db="EMBL/GenBank/DDBJ databases">
        <title>Puccinia triticina Genome sequencing and assembly.</title>
        <authorList>
            <person name="Li C."/>
        </authorList>
    </citation>
    <scope>NUCLEOTIDE SEQUENCE</scope>
    <source>
        <strain evidence="11">Pt15</strain>
    </source>
</reference>
<feature type="compositionally biased region" description="Polar residues" evidence="9">
    <location>
        <begin position="808"/>
        <end position="825"/>
    </location>
</feature>
<keyword evidence="6" id="KW-0067">ATP-binding</keyword>
<feature type="domain" description="Protein kinase" evidence="10">
    <location>
        <begin position="23"/>
        <end position="301"/>
    </location>
</feature>
<feature type="region of interest" description="Disordered" evidence="9">
    <location>
        <begin position="641"/>
        <end position="954"/>
    </location>
</feature>
<evidence type="ECO:0000256" key="1">
    <source>
        <dbReference type="ARBA" id="ARBA00012513"/>
    </source>
</evidence>
<evidence type="ECO:0000313" key="11">
    <source>
        <dbReference type="EMBL" id="WAQ89195.1"/>
    </source>
</evidence>